<comment type="similarity">
    <text evidence="2">Belongs to the CpsD/CapB family.</text>
</comment>
<dbReference type="PANTHER" id="PTHR32309">
    <property type="entry name" value="TYROSINE-PROTEIN KINASE"/>
    <property type="match status" value="1"/>
</dbReference>
<evidence type="ECO:0000256" key="9">
    <source>
        <dbReference type="ARBA" id="ARBA00022741"/>
    </source>
</evidence>
<keyword evidence="9" id="KW-0547">Nucleotide-binding</keyword>
<reference evidence="21" key="1">
    <citation type="journal article" date="2019" name="Int. J. Syst. Evol. Microbiol.">
        <title>The Global Catalogue of Microorganisms (GCM) 10K type strain sequencing project: providing services to taxonomists for standard genome sequencing and annotation.</title>
        <authorList>
            <consortium name="The Broad Institute Genomics Platform"/>
            <consortium name="The Broad Institute Genome Sequencing Center for Infectious Disease"/>
            <person name="Wu L."/>
            <person name="Ma J."/>
        </authorList>
    </citation>
    <scope>NUCLEOTIDE SEQUENCE [LARGE SCALE GENOMIC DNA]</scope>
    <source>
        <strain evidence="21">JCM 18200</strain>
    </source>
</reference>
<evidence type="ECO:0000256" key="7">
    <source>
        <dbReference type="ARBA" id="ARBA00022679"/>
    </source>
</evidence>
<comment type="caution">
    <text evidence="20">The sequence shown here is derived from an EMBL/GenBank/DDBJ whole genome shotgun (WGS) entry which is preliminary data.</text>
</comment>
<evidence type="ECO:0000256" key="2">
    <source>
        <dbReference type="ARBA" id="ARBA00007316"/>
    </source>
</evidence>
<evidence type="ECO:0000256" key="1">
    <source>
        <dbReference type="ARBA" id="ARBA00004429"/>
    </source>
</evidence>
<keyword evidence="8 16" id="KW-0812">Transmembrane</keyword>
<feature type="domain" description="AAA" evidence="18">
    <location>
        <begin position="584"/>
        <end position="708"/>
    </location>
</feature>
<accession>A0ABP9AUL5</accession>
<dbReference type="Pfam" id="PF13614">
    <property type="entry name" value="AAA_31"/>
    <property type="match status" value="1"/>
</dbReference>
<feature type="domain" description="Polysaccharide chain length determinant N-terminal" evidence="17">
    <location>
        <begin position="17"/>
        <end position="111"/>
    </location>
</feature>
<dbReference type="Pfam" id="PF13807">
    <property type="entry name" value="GNVR"/>
    <property type="match status" value="1"/>
</dbReference>
<keyword evidence="13 16" id="KW-0472">Membrane</keyword>
<feature type="transmembrane region" description="Helical" evidence="16">
    <location>
        <begin position="499"/>
        <end position="519"/>
    </location>
</feature>
<dbReference type="InterPro" id="IPR025669">
    <property type="entry name" value="AAA_dom"/>
</dbReference>
<dbReference type="SUPFAM" id="SSF52540">
    <property type="entry name" value="P-loop containing nucleoside triphosphate hydrolases"/>
    <property type="match status" value="1"/>
</dbReference>
<dbReference type="NCBIfam" id="TIGR01007">
    <property type="entry name" value="eps_fam"/>
    <property type="match status" value="1"/>
</dbReference>
<keyword evidence="7" id="KW-0808">Transferase</keyword>
<keyword evidence="11" id="KW-0067">ATP-binding</keyword>
<evidence type="ECO:0000256" key="14">
    <source>
        <dbReference type="ARBA" id="ARBA00023137"/>
    </source>
</evidence>
<protein>
    <recommendedName>
        <fullName evidence="4">non-specific protein-tyrosine kinase</fullName>
        <ecNumber evidence="4">2.7.10.2</ecNumber>
    </recommendedName>
</protein>
<sequence>MENNNGLQSLSQMDKADDFDIKDFIFRLIKSWPYILISLGLCLGLAVLYLQFAIPQYRINAKLLIEDDSKGGGFVGGTSMDINSILGTKSTVDNEVEVLKTRYLMERLVRDKKLNLTWFRKEQIADIELNTPPFELNVIRLADSIRTTDFNLKVIDSDKFSLTYEDPRTEETIQKTFHFNAPFYLDNYGKFLVESTKKTTEFDKNDYKLTITSVDGRVTSLQGALDISVTNKLASTIDIQLEYPLTAKGEDILSGYINEYIQQNIRDKSRIADSTIKFIDERILLVNAELNGIEGNIQQFMQGKGLANITEQSKLTLQSNTEYLKQLSDIENQIEVMNAIESFLSDKDNRRIVSGSLLENDATFSALINNYNNLNLERERLLLSFTPDNPYVTNMDNRISSVRDNILEYLKSTRNTLEVSKKEIERNTGRIKGDIRQIPEQERKFLDLSRQQQLKQELYLYLLQKREETAVANTSNIAGIRIIDPPKAEYLPFSPKKKLVLFAAFLLGLVIPVGRLYIYDLLNTKVQNRKDIEKRTQIPVIAEFTHNPTETDLIEFKSSRSALAEQFRALRTNLQFLMPKPSDKVILITSGMPGEGKSFTSLNLANIYAVSGKRVLLLEFDLRKPKLSKTYTGLNKVGISNYIVDQSLTLDDMINRVGNNETLFFGACGPIPPNPAELIMSDRVTQMMKEARERFDYIIIDAPPIGAVTDAQLLNEYADVTLHLVRAGYTPHDLIGLPEDMRREGKMKHMAIVLNDVSENAGGYYGYNYGYYHAEDNKKPWWKFGRK</sequence>
<dbReference type="InterPro" id="IPR032807">
    <property type="entry name" value="GNVR"/>
</dbReference>
<feature type="transmembrane region" description="Helical" evidence="16">
    <location>
        <begin position="32"/>
        <end position="54"/>
    </location>
</feature>
<evidence type="ECO:0000256" key="16">
    <source>
        <dbReference type="SAM" id="Phobius"/>
    </source>
</evidence>
<keyword evidence="14" id="KW-0829">Tyrosine-protein kinase</keyword>
<evidence type="ECO:0000256" key="13">
    <source>
        <dbReference type="ARBA" id="ARBA00023136"/>
    </source>
</evidence>
<comment type="similarity">
    <text evidence="3">Belongs to the etk/wzc family.</text>
</comment>
<evidence type="ECO:0000256" key="10">
    <source>
        <dbReference type="ARBA" id="ARBA00022777"/>
    </source>
</evidence>
<evidence type="ECO:0000259" key="17">
    <source>
        <dbReference type="Pfam" id="PF02706"/>
    </source>
</evidence>
<dbReference type="Gene3D" id="3.40.50.300">
    <property type="entry name" value="P-loop containing nucleotide triphosphate hydrolases"/>
    <property type="match status" value="1"/>
</dbReference>
<keyword evidence="21" id="KW-1185">Reference proteome</keyword>
<gene>
    <name evidence="20" type="ORF">GCM10023231_11910</name>
</gene>
<dbReference type="CDD" id="cd05387">
    <property type="entry name" value="BY-kinase"/>
    <property type="match status" value="1"/>
</dbReference>
<dbReference type="InterPro" id="IPR050445">
    <property type="entry name" value="Bact_polysacc_biosynth/exp"/>
</dbReference>
<keyword evidence="12 16" id="KW-1133">Transmembrane helix</keyword>
<dbReference type="Proteomes" id="UP001501411">
    <property type="component" value="Unassembled WGS sequence"/>
</dbReference>
<evidence type="ECO:0000256" key="12">
    <source>
        <dbReference type="ARBA" id="ARBA00022989"/>
    </source>
</evidence>
<comment type="catalytic activity">
    <reaction evidence="15">
        <text>L-tyrosyl-[protein] + ATP = O-phospho-L-tyrosyl-[protein] + ADP + H(+)</text>
        <dbReference type="Rhea" id="RHEA:10596"/>
        <dbReference type="Rhea" id="RHEA-COMP:10136"/>
        <dbReference type="Rhea" id="RHEA-COMP:20101"/>
        <dbReference type="ChEBI" id="CHEBI:15378"/>
        <dbReference type="ChEBI" id="CHEBI:30616"/>
        <dbReference type="ChEBI" id="CHEBI:46858"/>
        <dbReference type="ChEBI" id="CHEBI:61978"/>
        <dbReference type="ChEBI" id="CHEBI:456216"/>
        <dbReference type="EC" id="2.7.10.2"/>
    </reaction>
</comment>
<organism evidence="20 21">
    <name type="scientific">Olivibacter ginsenosidimutans</name>
    <dbReference type="NCBI Taxonomy" id="1176537"/>
    <lineage>
        <taxon>Bacteria</taxon>
        <taxon>Pseudomonadati</taxon>
        <taxon>Bacteroidota</taxon>
        <taxon>Sphingobacteriia</taxon>
        <taxon>Sphingobacteriales</taxon>
        <taxon>Sphingobacteriaceae</taxon>
        <taxon>Olivibacter</taxon>
    </lineage>
</organism>
<dbReference type="PANTHER" id="PTHR32309:SF13">
    <property type="entry name" value="FERRIC ENTEROBACTIN TRANSPORT PROTEIN FEPE"/>
    <property type="match status" value="1"/>
</dbReference>
<evidence type="ECO:0000256" key="5">
    <source>
        <dbReference type="ARBA" id="ARBA00022475"/>
    </source>
</evidence>
<keyword evidence="6" id="KW-0997">Cell inner membrane</keyword>
<dbReference type="Pfam" id="PF02706">
    <property type="entry name" value="Wzz"/>
    <property type="match status" value="1"/>
</dbReference>
<dbReference type="GO" id="GO:0016301">
    <property type="term" value="F:kinase activity"/>
    <property type="evidence" value="ECO:0007669"/>
    <property type="project" value="UniProtKB-KW"/>
</dbReference>
<evidence type="ECO:0000313" key="20">
    <source>
        <dbReference type="EMBL" id="GAA4785616.1"/>
    </source>
</evidence>
<evidence type="ECO:0000256" key="6">
    <source>
        <dbReference type="ARBA" id="ARBA00022519"/>
    </source>
</evidence>
<evidence type="ECO:0000256" key="15">
    <source>
        <dbReference type="ARBA" id="ARBA00051245"/>
    </source>
</evidence>
<dbReference type="InterPro" id="IPR003856">
    <property type="entry name" value="LPS_length_determ_N"/>
</dbReference>
<dbReference type="EMBL" id="BAABIQ010000005">
    <property type="protein sequence ID" value="GAA4785616.1"/>
    <property type="molecule type" value="Genomic_DNA"/>
</dbReference>
<feature type="domain" description="Tyrosine-protein kinase G-rich" evidence="19">
    <location>
        <begin position="442"/>
        <end position="514"/>
    </location>
</feature>
<evidence type="ECO:0000256" key="11">
    <source>
        <dbReference type="ARBA" id="ARBA00022840"/>
    </source>
</evidence>
<dbReference type="RefSeq" id="WP_345230808.1">
    <property type="nucleotide sequence ID" value="NZ_BAABIQ010000005.1"/>
</dbReference>
<evidence type="ECO:0000259" key="18">
    <source>
        <dbReference type="Pfam" id="PF13614"/>
    </source>
</evidence>
<evidence type="ECO:0000256" key="8">
    <source>
        <dbReference type="ARBA" id="ARBA00022692"/>
    </source>
</evidence>
<evidence type="ECO:0000313" key="21">
    <source>
        <dbReference type="Proteomes" id="UP001501411"/>
    </source>
</evidence>
<evidence type="ECO:0000259" key="19">
    <source>
        <dbReference type="Pfam" id="PF13807"/>
    </source>
</evidence>
<dbReference type="InterPro" id="IPR005702">
    <property type="entry name" value="Wzc-like_C"/>
</dbReference>
<dbReference type="EC" id="2.7.10.2" evidence="4"/>
<comment type="subcellular location">
    <subcellularLocation>
        <location evidence="1">Cell inner membrane</location>
        <topology evidence="1">Multi-pass membrane protein</topology>
    </subcellularLocation>
</comment>
<proteinExistence type="inferred from homology"/>
<dbReference type="InterPro" id="IPR027417">
    <property type="entry name" value="P-loop_NTPase"/>
</dbReference>
<evidence type="ECO:0000256" key="4">
    <source>
        <dbReference type="ARBA" id="ARBA00011903"/>
    </source>
</evidence>
<name>A0ABP9AUL5_9SPHI</name>
<evidence type="ECO:0000256" key="3">
    <source>
        <dbReference type="ARBA" id="ARBA00008883"/>
    </source>
</evidence>
<keyword evidence="10 20" id="KW-0418">Kinase</keyword>
<keyword evidence="5" id="KW-1003">Cell membrane</keyword>